<proteinExistence type="predicted"/>
<keyword evidence="2" id="KW-1185">Reference proteome</keyword>
<protein>
    <submittedName>
        <fullName evidence="1">Uncharacterized protein</fullName>
    </submittedName>
</protein>
<organism evidence="1 2">
    <name type="scientific">Fructilactobacillus hinvesii</name>
    <dbReference type="NCBI Taxonomy" id="2940300"/>
    <lineage>
        <taxon>Bacteria</taxon>
        <taxon>Bacillati</taxon>
        <taxon>Bacillota</taxon>
        <taxon>Bacilli</taxon>
        <taxon>Lactobacillales</taxon>
        <taxon>Lactobacillaceae</taxon>
        <taxon>Fructilactobacillus</taxon>
    </lineage>
</organism>
<sequence length="98" mass="11593">MSNLSLILGLYRFKFWKGTDDQEKKIVEAAKQGEIFSMEIIETDYILKLLENNRLTVNHFDRMPTRFVKSQGYWFEVGVSPVDIDMRDYSICKLFDES</sequence>
<name>A0ABY5BSR0_9LACO</name>
<gene>
    <name evidence="1" type="ORF">M3M39_05000</name>
</gene>
<dbReference type="RefSeq" id="WP_252796778.1">
    <property type="nucleotide sequence ID" value="NZ_CP097118.1"/>
</dbReference>
<dbReference type="Proteomes" id="UP001057025">
    <property type="component" value="Chromosome"/>
</dbReference>
<dbReference type="EMBL" id="CP097118">
    <property type="protein sequence ID" value="USS87482.1"/>
    <property type="molecule type" value="Genomic_DNA"/>
</dbReference>
<accession>A0ABY5BSR0</accession>
<reference evidence="1" key="1">
    <citation type="submission" date="2022-05" db="EMBL/GenBank/DDBJ databases">
        <authorList>
            <person name="Oliphant S.A."/>
            <person name="Watson-Haigh N.S."/>
            <person name="Sumby K.M."/>
            <person name="Gardner J.M."/>
            <person name="Jiranek V."/>
        </authorList>
    </citation>
    <scope>NUCLEOTIDE SEQUENCE</scope>
    <source>
        <strain evidence="1">KI11_C11</strain>
    </source>
</reference>
<evidence type="ECO:0000313" key="1">
    <source>
        <dbReference type="EMBL" id="USS87482.1"/>
    </source>
</evidence>
<evidence type="ECO:0000313" key="2">
    <source>
        <dbReference type="Proteomes" id="UP001057025"/>
    </source>
</evidence>